<dbReference type="EMBL" id="JANPWB010000010">
    <property type="protein sequence ID" value="KAJ1137287.1"/>
    <property type="molecule type" value="Genomic_DNA"/>
</dbReference>
<reference evidence="1" key="1">
    <citation type="journal article" date="2022" name="bioRxiv">
        <title>Sequencing and chromosome-scale assembly of the giantPleurodeles waltlgenome.</title>
        <authorList>
            <person name="Brown T."/>
            <person name="Elewa A."/>
            <person name="Iarovenko S."/>
            <person name="Subramanian E."/>
            <person name="Araus A.J."/>
            <person name="Petzold A."/>
            <person name="Susuki M."/>
            <person name="Suzuki K.-i.T."/>
            <person name="Hayashi T."/>
            <person name="Toyoda A."/>
            <person name="Oliveira C."/>
            <person name="Osipova E."/>
            <person name="Leigh N.D."/>
            <person name="Simon A."/>
            <person name="Yun M.H."/>
        </authorList>
    </citation>
    <scope>NUCLEOTIDE SEQUENCE</scope>
    <source>
        <strain evidence="1">20211129_DDA</strain>
        <tissue evidence="1">Liver</tissue>
    </source>
</reference>
<name>A0AAV7QCH1_PLEWA</name>
<comment type="caution">
    <text evidence="1">The sequence shown here is derived from an EMBL/GenBank/DDBJ whole genome shotgun (WGS) entry which is preliminary data.</text>
</comment>
<protein>
    <recommendedName>
        <fullName evidence="3">Secreted protein</fullName>
    </recommendedName>
</protein>
<organism evidence="1 2">
    <name type="scientific">Pleurodeles waltl</name>
    <name type="common">Iberian ribbed newt</name>
    <dbReference type="NCBI Taxonomy" id="8319"/>
    <lineage>
        <taxon>Eukaryota</taxon>
        <taxon>Metazoa</taxon>
        <taxon>Chordata</taxon>
        <taxon>Craniata</taxon>
        <taxon>Vertebrata</taxon>
        <taxon>Euteleostomi</taxon>
        <taxon>Amphibia</taxon>
        <taxon>Batrachia</taxon>
        <taxon>Caudata</taxon>
        <taxon>Salamandroidea</taxon>
        <taxon>Salamandridae</taxon>
        <taxon>Pleurodelinae</taxon>
        <taxon>Pleurodeles</taxon>
    </lineage>
</organism>
<keyword evidence="2" id="KW-1185">Reference proteome</keyword>
<accession>A0AAV7QCH1</accession>
<evidence type="ECO:0008006" key="3">
    <source>
        <dbReference type="Google" id="ProtNLM"/>
    </source>
</evidence>
<dbReference type="PROSITE" id="PS51257">
    <property type="entry name" value="PROKAR_LIPOPROTEIN"/>
    <property type="match status" value="1"/>
</dbReference>
<evidence type="ECO:0000313" key="2">
    <source>
        <dbReference type="Proteomes" id="UP001066276"/>
    </source>
</evidence>
<dbReference type="AlphaFoldDB" id="A0AAV7QCH1"/>
<sequence>MRVSSLLGLDDWLLRVRYLPVCWACWGSATACLNVAAGRALVVGVSRLSGVCTCPGQLGAVQRKQKARACLTFSLDTVLAEHAQETCFPSAAGVWAVPPVWWLWGKYLVVMCAL</sequence>
<gene>
    <name evidence="1" type="ORF">NDU88_003700</name>
</gene>
<dbReference type="Proteomes" id="UP001066276">
    <property type="component" value="Chromosome 6"/>
</dbReference>
<evidence type="ECO:0000313" key="1">
    <source>
        <dbReference type="EMBL" id="KAJ1137287.1"/>
    </source>
</evidence>
<proteinExistence type="predicted"/>